<evidence type="ECO:0000313" key="1">
    <source>
        <dbReference type="EMBL" id="CAB4639756.1"/>
    </source>
</evidence>
<proteinExistence type="predicted"/>
<dbReference type="EMBL" id="CAEZWB010000005">
    <property type="protein sequence ID" value="CAB4639756.1"/>
    <property type="molecule type" value="Genomic_DNA"/>
</dbReference>
<gene>
    <name evidence="1" type="ORF">UFOPK2166_00098</name>
</gene>
<name>A0A6J6JRW6_9ZZZZ</name>
<dbReference type="AlphaFoldDB" id="A0A6J6JRW6"/>
<reference evidence="1" key="1">
    <citation type="submission" date="2020-05" db="EMBL/GenBank/DDBJ databases">
        <authorList>
            <person name="Chiriac C."/>
            <person name="Salcher M."/>
            <person name="Ghai R."/>
            <person name="Kavagutti S V."/>
        </authorList>
    </citation>
    <scope>NUCLEOTIDE SEQUENCE</scope>
</reference>
<sequence>MVINLPARFGIATGVVNFPTTTWSLRAMLVSHIGLGANDWLYTVLITFAIEIENPVHVAVVGYAECGHPLLACLANEFIQT</sequence>
<protein>
    <submittedName>
        <fullName evidence="1">Unannotated protein</fullName>
    </submittedName>
</protein>
<accession>A0A6J6JRW6</accession>
<organism evidence="1">
    <name type="scientific">freshwater metagenome</name>
    <dbReference type="NCBI Taxonomy" id="449393"/>
    <lineage>
        <taxon>unclassified sequences</taxon>
        <taxon>metagenomes</taxon>
        <taxon>ecological metagenomes</taxon>
    </lineage>
</organism>